<keyword evidence="4 7" id="KW-0812">Transmembrane</keyword>
<evidence type="ECO:0000256" key="4">
    <source>
        <dbReference type="ARBA" id="ARBA00022692"/>
    </source>
</evidence>
<dbReference type="STRING" id="989370.AOQ71_09675"/>
<keyword evidence="10" id="KW-1185">Reference proteome</keyword>
<evidence type="ECO:0000313" key="10">
    <source>
        <dbReference type="Proteomes" id="UP000051936"/>
    </source>
</evidence>
<evidence type="ECO:0000259" key="8">
    <source>
        <dbReference type="Pfam" id="PF09335"/>
    </source>
</evidence>
<accession>A0A0R3DZX3</accession>
<feature type="transmembrane region" description="Helical" evidence="7">
    <location>
        <begin position="18"/>
        <end position="39"/>
    </location>
</feature>
<dbReference type="OrthoDB" id="9801622at2"/>
<comment type="caution">
    <text evidence="7">Lacks conserved residue(s) required for the propagation of feature annotation.</text>
</comment>
<dbReference type="PANTHER" id="PTHR30353">
    <property type="entry name" value="INNER MEMBRANE PROTEIN DEDA-RELATED"/>
    <property type="match status" value="1"/>
</dbReference>
<dbReference type="RefSeq" id="WP_057745026.1">
    <property type="nucleotide sequence ID" value="NZ_LJYG01000043.1"/>
</dbReference>
<feature type="transmembrane region" description="Helical" evidence="7">
    <location>
        <begin position="145"/>
        <end position="166"/>
    </location>
</feature>
<reference evidence="9 10" key="1">
    <citation type="submission" date="2015-09" db="EMBL/GenBank/DDBJ databases">
        <title>Draft Genome Sequence of Bradyrhizobium manausense Strain BR 3351T, a Novel Symbiotic Nitrogen-Fixing Alphaproteobacterium Isolated from Brazilian Amazon Rain Forest.</title>
        <authorList>
            <person name="De Araujo J.L."/>
            <person name="Zilli J.E."/>
        </authorList>
    </citation>
    <scope>NUCLEOTIDE SEQUENCE [LARGE SCALE GENOMIC DNA]</scope>
    <source>
        <strain evidence="9 10">BR3351</strain>
    </source>
</reference>
<evidence type="ECO:0000256" key="1">
    <source>
        <dbReference type="ARBA" id="ARBA00004651"/>
    </source>
</evidence>
<dbReference type="GO" id="GO:0005886">
    <property type="term" value="C:plasma membrane"/>
    <property type="evidence" value="ECO:0007669"/>
    <property type="project" value="UniProtKB-SubCell"/>
</dbReference>
<evidence type="ECO:0000313" key="9">
    <source>
        <dbReference type="EMBL" id="KRQ15483.1"/>
    </source>
</evidence>
<comment type="caution">
    <text evidence="9">The sequence shown here is derived from an EMBL/GenBank/DDBJ whole genome shotgun (WGS) entry which is preliminary data.</text>
</comment>
<dbReference type="InterPro" id="IPR032818">
    <property type="entry name" value="DedA-like"/>
</dbReference>
<dbReference type="Pfam" id="PF09335">
    <property type="entry name" value="VTT_dom"/>
    <property type="match status" value="1"/>
</dbReference>
<evidence type="ECO:0000256" key="5">
    <source>
        <dbReference type="ARBA" id="ARBA00022989"/>
    </source>
</evidence>
<name>A0A0R3DZX3_9BRAD</name>
<dbReference type="InterPro" id="IPR032816">
    <property type="entry name" value="VTT_dom"/>
</dbReference>
<evidence type="ECO:0000256" key="2">
    <source>
        <dbReference type="ARBA" id="ARBA00010792"/>
    </source>
</evidence>
<comment type="similarity">
    <text evidence="2 7">Belongs to the DedA family.</text>
</comment>
<evidence type="ECO:0000256" key="6">
    <source>
        <dbReference type="ARBA" id="ARBA00023136"/>
    </source>
</evidence>
<feature type="transmembrane region" description="Helical" evidence="7">
    <location>
        <begin position="46"/>
        <end position="72"/>
    </location>
</feature>
<keyword evidence="5 7" id="KW-1133">Transmembrane helix</keyword>
<gene>
    <name evidence="9" type="ORF">AOQ71_09675</name>
</gene>
<keyword evidence="6 7" id="KW-0472">Membrane</keyword>
<dbReference type="PANTHER" id="PTHR30353:SF15">
    <property type="entry name" value="INNER MEMBRANE PROTEIN YABI"/>
    <property type="match status" value="1"/>
</dbReference>
<feature type="domain" description="VTT" evidence="8">
    <location>
        <begin position="39"/>
        <end position="163"/>
    </location>
</feature>
<dbReference type="EMBL" id="LJYG01000043">
    <property type="protein sequence ID" value="KRQ15483.1"/>
    <property type="molecule type" value="Genomic_DNA"/>
</dbReference>
<comment type="subcellular location">
    <subcellularLocation>
        <location evidence="1 7">Cell membrane</location>
        <topology evidence="1 7">Multi-pass membrane protein</topology>
    </subcellularLocation>
</comment>
<dbReference type="Proteomes" id="UP000051936">
    <property type="component" value="Unassembled WGS sequence"/>
</dbReference>
<evidence type="ECO:0000256" key="3">
    <source>
        <dbReference type="ARBA" id="ARBA00022475"/>
    </source>
</evidence>
<sequence length="176" mass="19619">MEQFAHALADFVRLHQAWAAPIVFLLAFGESLAFISLLIPAWGALVAIGALIGVSGISFYPIWIAGAIGAALGDWVSYWFGYRYKEHVAQIWPLSRYPEILPRGEAFVRSWGVPSIFIGRFFGPLRASVPLAAGIFEMPYWSFQAANFVSALVWAAALLLFGDVIARIMEWIWRLI</sequence>
<evidence type="ECO:0000256" key="7">
    <source>
        <dbReference type="RuleBase" id="RU367016"/>
    </source>
</evidence>
<protein>
    <submittedName>
        <fullName evidence="9">Cytochrome O ubiquinol oxidase</fullName>
    </submittedName>
</protein>
<proteinExistence type="inferred from homology"/>
<dbReference type="AlphaFoldDB" id="A0A0R3DZX3"/>
<keyword evidence="3 7" id="KW-1003">Cell membrane</keyword>
<organism evidence="9 10">
    <name type="scientific">Bradyrhizobium manausense</name>
    <dbReference type="NCBI Taxonomy" id="989370"/>
    <lineage>
        <taxon>Bacteria</taxon>
        <taxon>Pseudomonadati</taxon>
        <taxon>Pseudomonadota</taxon>
        <taxon>Alphaproteobacteria</taxon>
        <taxon>Hyphomicrobiales</taxon>
        <taxon>Nitrobacteraceae</taxon>
        <taxon>Bradyrhizobium</taxon>
    </lineage>
</organism>